<name>Q2R4G2_ORYSJ</name>
<proteinExistence type="predicted"/>
<accession>Q2R4G2</accession>
<protein>
    <recommendedName>
        <fullName evidence="2">Retrotransposon protein, putative, Ty1-copia subclass</fullName>
    </recommendedName>
</protein>
<evidence type="ECO:0008006" key="2">
    <source>
        <dbReference type="Google" id="ProtNLM"/>
    </source>
</evidence>
<sequence length="149" mass="17469">MASLKYDLPLLDRDTRFSLWQVKMRAVLTQQDLDDALSGFDKRTQDWSNDEKKRDRKAMSYIHLHLSNNILQEVLKEETATGLWLKLEQICMTKDLTTKMHLKQKLFLHKLKDDGSVMDHLSAFKEIIADLKSMEGYELYLVIRTPSPI</sequence>
<dbReference type="EMBL" id="DP000010">
    <property type="protein sequence ID" value="ABA93551.1"/>
    <property type="molecule type" value="Genomic_DNA"/>
</dbReference>
<gene>
    <name evidence="1" type="ordered locus">LOC_Os11g28590</name>
</gene>
<reference evidence="1" key="2">
    <citation type="submission" date="2005-04" db="EMBL/GenBank/DDBJ databases">
        <authorList>
            <person name="Buell C.R."/>
            <person name="Wing R.A."/>
            <person name="McCombie W.A."/>
            <person name="Ouyang S."/>
        </authorList>
    </citation>
    <scope>NUCLEOTIDE SEQUENCE</scope>
</reference>
<reference evidence="1" key="1">
    <citation type="journal article" date="2005" name="BMC Biol.">
        <title>The sequence of rice chromosomes 11 and 12, rich in disease resistance genes and recent gene duplications.</title>
        <authorList>
            <consortium name="The rice chromosomes 11 and 12 sequencing consortia"/>
        </authorList>
    </citation>
    <scope>NUCLEOTIDE SEQUENCE [LARGE SCALE GENOMIC DNA]</scope>
</reference>
<organism evidence="1">
    <name type="scientific">Oryza sativa subsp. japonica</name>
    <name type="common">Rice</name>
    <dbReference type="NCBI Taxonomy" id="39947"/>
    <lineage>
        <taxon>Eukaryota</taxon>
        <taxon>Viridiplantae</taxon>
        <taxon>Streptophyta</taxon>
        <taxon>Embryophyta</taxon>
        <taxon>Tracheophyta</taxon>
        <taxon>Spermatophyta</taxon>
        <taxon>Magnoliopsida</taxon>
        <taxon>Liliopsida</taxon>
        <taxon>Poales</taxon>
        <taxon>Poaceae</taxon>
        <taxon>BOP clade</taxon>
        <taxon>Oryzoideae</taxon>
        <taxon>Oryzeae</taxon>
        <taxon>Oryzinae</taxon>
        <taxon>Oryza</taxon>
        <taxon>Oryza sativa</taxon>
    </lineage>
</organism>
<reference evidence="1" key="3">
    <citation type="submission" date="2006-01" db="EMBL/GenBank/DDBJ databases">
        <authorList>
            <person name="Buell R."/>
        </authorList>
    </citation>
    <scope>NUCLEOTIDE SEQUENCE</scope>
</reference>
<dbReference type="Pfam" id="PF14223">
    <property type="entry name" value="Retrotran_gag_2"/>
    <property type="match status" value="1"/>
</dbReference>
<evidence type="ECO:0000313" key="1">
    <source>
        <dbReference type="EMBL" id="ABA93551.1"/>
    </source>
</evidence>
<dbReference type="AlphaFoldDB" id="Q2R4G2"/>